<dbReference type="AlphaFoldDB" id="A0A0T9LT72"/>
<accession>A0A0T9LT72</accession>
<proteinExistence type="predicted"/>
<reference evidence="1 2" key="1">
    <citation type="submission" date="2015-03" db="EMBL/GenBank/DDBJ databases">
        <authorList>
            <person name="Murphy D."/>
        </authorList>
    </citation>
    <scope>NUCLEOTIDE SEQUENCE [LARGE SCALE GENOMIC DNA]</scope>
    <source>
        <strain evidence="1 2">BR165/97</strain>
    </source>
</reference>
<dbReference type="EMBL" id="CPZJ01000002">
    <property type="protein sequence ID" value="CNF20176.1"/>
    <property type="molecule type" value="Genomic_DNA"/>
</dbReference>
<dbReference type="RefSeq" id="WP_050072807.1">
    <property type="nucleotide sequence ID" value="NZ_CPZJ01000002.1"/>
</dbReference>
<sequence length="121" mass="14220">MAKEYFVISVNHTTRHNRYIILWAENDAGYCGRIEAAGRYAEDRILSHLRYYNSGCDTVAVPCEVLERFAEPVEKKFFDTEGGKWVINCRKNWLEILKHTICKPQHKPEPEYKGSRRKQEA</sequence>
<gene>
    <name evidence="1" type="ORF">ERS008530_00675</name>
</gene>
<evidence type="ECO:0000313" key="1">
    <source>
        <dbReference type="EMBL" id="CNF20176.1"/>
    </source>
</evidence>
<dbReference type="OrthoDB" id="8908912at2"/>
<name>A0A0T9LT72_YERIN</name>
<dbReference type="Proteomes" id="UP000038750">
    <property type="component" value="Unassembled WGS sequence"/>
</dbReference>
<protein>
    <submittedName>
        <fullName evidence="1">Uncharacterized protein</fullName>
    </submittedName>
</protein>
<organism evidence="1 2">
    <name type="scientific">Yersinia intermedia</name>
    <dbReference type="NCBI Taxonomy" id="631"/>
    <lineage>
        <taxon>Bacteria</taxon>
        <taxon>Pseudomonadati</taxon>
        <taxon>Pseudomonadota</taxon>
        <taxon>Gammaproteobacteria</taxon>
        <taxon>Enterobacterales</taxon>
        <taxon>Yersiniaceae</taxon>
        <taxon>Yersinia</taxon>
    </lineage>
</organism>
<evidence type="ECO:0000313" key="2">
    <source>
        <dbReference type="Proteomes" id="UP000038750"/>
    </source>
</evidence>